<evidence type="ECO:0000259" key="1">
    <source>
        <dbReference type="Pfam" id="PF08241"/>
    </source>
</evidence>
<dbReference type="Gene3D" id="3.40.50.150">
    <property type="entry name" value="Vaccinia Virus protein VP39"/>
    <property type="match status" value="1"/>
</dbReference>
<organism evidence="2 3">
    <name type="scientific">Luedemannella helvata</name>
    <dbReference type="NCBI Taxonomy" id="349315"/>
    <lineage>
        <taxon>Bacteria</taxon>
        <taxon>Bacillati</taxon>
        <taxon>Actinomycetota</taxon>
        <taxon>Actinomycetes</taxon>
        <taxon>Micromonosporales</taxon>
        <taxon>Micromonosporaceae</taxon>
        <taxon>Luedemannella</taxon>
    </lineage>
</organism>
<evidence type="ECO:0000313" key="3">
    <source>
        <dbReference type="Proteomes" id="UP001500655"/>
    </source>
</evidence>
<gene>
    <name evidence="2" type="ORF">GCM10009681_37590</name>
</gene>
<name>A0ABP4WUE4_9ACTN</name>
<reference evidence="3" key="1">
    <citation type="journal article" date="2019" name="Int. J. Syst. Evol. Microbiol.">
        <title>The Global Catalogue of Microorganisms (GCM) 10K type strain sequencing project: providing services to taxonomists for standard genome sequencing and annotation.</title>
        <authorList>
            <consortium name="The Broad Institute Genomics Platform"/>
            <consortium name="The Broad Institute Genome Sequencing Center for Infectious Disease"/>
            <person name="Wu L."/>
            <person name="Ma J."/>
        </authorList>
    </citation>
    <scope>NUCLEOTIDE SEQUENCE [LARGE SCALE GENOMIC DNA]</scope>
    <source>
        <strain evidence="3">JCM 13249</strain>
    </source>
</reference>
<evidence type="ECO:0000313" key="2">
    <source>
        <dbReference type="EMBL" id="GAA1763014.1"/>
    </source>
</evidence>
<feature type="domain" description="Methyltransferase type 11" evidence="1">
    <location>
        <begin position="49"/>
        <end position="142"/>
    </location>
</feature>
<dbReference type="PANTHER" id="PTHR43591:SF24">
    <property type="entry name" value="2-METHOXY-6-POLYPRENYL-1,4-BENZOQUINOL METHYLASE, MITOCHONDRIAL"/>
    <property type="match status" value="1"/>
</dbReference>
<dbReference type="SUPFAM" id="SSF53335">
    <property type="entry name" value="S-adenosyl-L-methionine-dependent methyltransferases"/>
    <property type="match status" value="1"/>
</dbReference>
<dbReference type="PANTHER" id="PTHR43591">
    <property type="entry name" value="METHYLTRANSFERASE"/>
    <property type="match status" value="1"/>
</dbReference>
<dbReference type="Proteomes" id="UP001500655">
    <property type="component" value="Unassembled WGS sequence"/>
</dbReference>
<dbReference type="EMBL" id="BAAALS010000018">
    <property type="protein sequence ID" value="GAA1763014.1"/>
    <property type="molecule type" value="Genomic_DNA"/>
</dbReference>
<sequence>MDAASSSAQRRFDQWAPTYDDGPLQPVYRSAHRGVVGLLATVRAPGRLLDLGCGTGRLLRAVGRALPHAALVGVDRSATMLAIARRTAPGAAFVHAHAERLPFEDAAFDVVTATFAARHWAAPRDALHHIRRVLAGGGAAIIADCLDRGPRRRGPRLDPGRCLPPPWDTLLAQSGLRVRSVEYVEGHGPVPTITLIVAIAPSS</sequence>
<dbReference type="InterPro" id="IPR013216">
    <property type="entry name" value="Methyltransf_11"/>
</dbReference>
<dbReference type="InterPro" id="IPR029063">
    <property type="entry name" value="SAM-dependent_MTases_sf"/>
</dbReference>
<proteinExistence type="predicted"/>
<protein>
    <recommendedName>
        <fullName evidence="1">Methyltransferase type 11 domain-containing protein</fullName>
    </recommendedName>
</protein>
<dbReference type="RefSeq" id="WP_344083371.1">
    <property type="nucleotide sequence ID" value="NZ_BAAALS010000018.1"/>
</dbReference>
<dbReference type="CDD" id="cd02440">
    <property type="entry name" value="AdoMet_MTases"/>
    <property type="match status" value="1"/>
</dbReference>
<dbReference type="Pfam" id="PF08241">
    <property type="entry name" value="Methyltransf_11"/>
    <property type="match status" value="1"/>
</dbReference>
<comment type="caution">
    <text evidence="2">The sequence shown here is derived from an EMBL/GenBank/DDBJ whole genome shotgun (WGS) entry which is preliminary data.</text>
</comment>
<accession>A0ABP4WUE4</accession>
<keyword evidence="3" id="KW-1185">Reference proteome</keyword>